<gene>
    <name evidence="1" type="ORF">HERILL_LOCUS794</name>
</gene>
<dbReference type="InParanoid" id="A0A7R8UCJ4"/>
<accession>A0A7R8UCJ4</accession>
<sequence length="74" mass="8475">MNLKYKNTACIHILRFVCISCHAIECRFRGECWIGPRSCCGSVPRIPPDVKTTIRLRRRSNRISFEDTADGMSS</sequence>
<name>A0A7R8UCJ4_HERIL</name>
<reference evidence="1 2" key="1">
    <citation type="submission" date="2020-11" db="EMBL/GenBank/DDBJ databases">
        <authorList>
            <person name="Wallbank WR R."/>
            <person name="Pardo Diaz C."/>
            <person name="Kozak K."/>
            <person name="Martin S."/>
            <person name="Jiggins C."/>
            <person name="Moest M."/>
            <person name="Warren A I."/>
            <person name="Generalovic N T."/>
            <person name="Byers J.R.P. K."/>
            <person name="Montejo-Kovacevich G."/>
            <person name="Yen C E."/>
        </authorList>
    </citation>
    <scope>NUCLEOTIDE SEQUENCE [LARGE SCALE GENOMIC DNA]</scope>
</reference>
<evidence type="ECO:0000313" key="1">
    <source>
        <dbReference type="EMBL" id="CAD7077449.1"/>
    </source>
</evidence>
<protein>
    <submittedName>
        <fullName evidence="1">Uncharacterized protein</fullName>
    </submittedName>
</protein>
<dbReference type="EMBL" id="LR899009">
    <property type="protein sequence ID" value="CAD7077449.1"/>
    <property type="molecule type" value="Genomic_DNA"/>
</dbReference>
<evidence type="ECO:0000313" key="2">
    <source>
        <dbReference type="Proteomes" id="UP000594454"/>
    </source>
</evidence>
<dbReference type="AlphaFoldDB" id="A0A7R8UCJ4"/>
<organism evidence="1 2">
    <name type="scientific">Hermetia illucens</name>
    <name type="common">Black soldier fly</name>
    <dbReference type="NCBI Taxonomy" id="343691"/>
    <lineage>
        <taxon>Eukaryota</taxon>
        <taxon>Metazoa</taxon>
        <taxon>Ecdysozoa</taxon>
        <taxon>Arthropoda</taxon>
        <taxon>Hexapoda</taxon>
        <taxon>Insecta</taxon>
        <taxon>Pterygota</taxon>
        <taxon>Neoptera</taxon>
        <taxon>Endopterygota</taxon>
        <taxon>Diptera</taxon>
        <taxon>Brachycera</taxon>
        <taxon>Stratiomyomorpha</taxon>
        <taxon>Stratiomyidae</taxon>
        <taxon>Hermetiinae</taxon>
        <taxon>Hermetia</taxon>
    </lineage>
</organism>
<dbReference type="Proteomes" id="UP000594454">
    <property type="component" value="Chromosome 1"/>
</dbReference>
<keyword evidence="2" id="KW-1185">Reference proteome</keyword>
<proteinExistence type="predicted"/>